<dbReference type="KEGG" id="ker:91106003"/>
<evidence type="ECO:0000313" key="3">
    <source>
        <dbReference type="Proteomes" id="UP001358614"/>
    </source>
</evidence>
<feature type="region of interest" description="Disordered" evidence="1">
    <location>
        <begin position="57"/>
        <end position="93"/>
    </location>
</feature>
<feature type="compositionally biased region" description="Basic and acidic residues" evidence="1">
    <location>
        <begin position="69"/>
        <end position="85"/>
    </location>
</feature>
<reference evidence="2 3" key="1">
    <citation type="submission" date="2024-01" db="EMBL/GenBank/DDBJ databases">
        <title>Comparative genomics of Cryptococcus and Kwoniella reveals pathogenesis evolution and contrasting modes of karyotype evolution via chromosome fusion or intercentromeric recombination.</title>
        <authorList>
            <person name="Coelho M.A."/>
            <person name="David-Palma M."/>
            <person name="Shea T."/>
            <person name="Bowers K."/>
            <person name="McGinley-Smith S."/>
            <person name="Mohammad A.W."/>
            <person name="Gnirke A."/>
            <person name="Yurkov A.M."/>
            <person name="Nowrousian M."/>
            <person name="Sun S."/>
            <person name="Cuomo C.A."/>
            <person name="Heitman J."/>
        </authorList>
    </citation>
    <scope>NUCLEOTIDE SEQUENCE [LARGE SCALE GENOMIC DNA]</scope>
    <source>
        <strain evidence="2 3">PYCC6329</strain>
    </source>
</reference>
<evidence type="ECO:0008006" key="4">
    <source>
        <dbReference type="Google" id="ProtNLM"/>
    </source>
</evidence>
<accession>A0AAX4KTD4</accession>
<sequence>METRRTADSHKPLWHWYHEEGDICLKSTDGVLFKADKWRLSRASEFFQGMLEIASPCPTRTSQSPPHSISDDISPHTQPRSDDRASISSTNTIEDRKQKFDQRSYEHLDLNMHSAILDAFLNLINSSHPCIHCLSFQQSSDLLRQCDKLMCNLEICNAVKQRLYEWGITMPWELLVLASERDDLDMGKVALRNMDSSIFIDGIPSYVSNYRHSRRHPPSPETQIQLQKQRETGPLKFRPFWARIGMLSSSWQIELIKLAFEGPIRKYVSPKEALYLGHTEPQTVMMLLKDWDKVVETFNP</sequence>
<dbReference type="RefSeq" id="XP_066087049.1">
    <property type="nucleotide sequence ID" value="XM_066230952.1"/>
</dbReference>
<keyword evidence="3" id="KW-1185">Reference proteome</keyword>
<name>A0AAX4KTD4_9TREE</name>
<gene>
    <name evidence="2" type="ORF">V865_007202</name>
</gene>
<dbReference type="GeneID" id="91106003"/>
<proteinExistence type="predicted"/>
<dbReference type="Proteomes" id="UP001358614">
    <property type="component" value="Chromosome 2"/>
</dbReference>
<dbReference type="EMBL" id="CP144090">
    <property type="protein sequence ID" value="WWD09082.1"/>
    <property type="molecule type" value="Genomic_DNA"/>
</dbReference>
<evidence type="ECO:0000256" key="1">
    <source>
        <dbReference type="SAM" id="MobiDB-lite"/>
    </source>
</evidence>
<protein>
    <recommendedName>
        <fullName evidence="4">BTB domain-containing protein</fullName>
    </recommendedName>
</protein>
<organism evidence="2 3">
    <name type="scientific">Kwoniella europaea PYCC6329</name>
    <dbReference type="NCBI Taxonomy" id="1423913"/>
    <lineage>
        <taxon>Eukaryota</taxon>
        <taxon>Fungi</taxon>
        <taxon>Dikarya</taxon>
        <taxon>Basidiomycota</taxon>
        <taxon>Agaricomycotina</taxon>
        <taxon>Tremellomycetes</taxon>
        <taxon>Tremellales</taxon>
        <taxon>Cryptococcaceae</taxon>
        <taxon>Kwoniella</taxon>
    </lineage>
</organism>
<dbReference type="AlphaFoldDB" id="A0AAX4KTD4"/>
<evidence type="ECO:0000313" key="2">
    <source>
        <dbReference type="EMBL" id="WWD09082.1"/>
    </source>
</evidence>